<dbReference type="HOGENOM" id="CLU_1872100_0_0_7"/>
<dbReference type="STRING" id="96561.Dole_2519"/>
<keyword evidence="1" id="KW-0472">Membrane</keyword>
<sequence length="136" mass="14780">MDQNRKVRMGWIKGMYWYTIFGAGGSGAGMIFAPGLSQRLFGMGDQDPIFFGIAASIWLAFGVMSVFGLRAPLTFLPVLCMQLLYKSVWVAGVIVPLVVTGNLPDYAGLVIVIMVSYIVGDLIAIPFSYVFAKGKN</sequence>
<dbReference type="AlphaFoldDB" id="A8ZW89"/>
<dbReference type="eggNOG" id="ENOG502ZYW9">
    <property type="taxonomic scope" value="Bacteria"/>
</dbReference>
<dbReference type="RefSeq" id="WP_012175935.1">
    <property type="nucleotide sequence ID" value="NC_009943.1"/>
</dbReference>
<feature type="transmembrane region" description="Helical" evidence="1">
    <location>
        <begin position="15"/>
        <end position="37"/>
    </location>
</feature>
<feature type="transmembrane region" description="Helical" evidence="1">
    <location>
        <begin position="83"/>
        <end position="100"/>
    </location>
</feature>
<dbReference type="KEGG" id="dol:Dole_2519"/>
<keyword evidence="1" id="KW-0812">Transmembrane</keyword>
<accession>A8ZW89</accession>
<reference evidence="2 3" key="1">
    <citation type="submission" date="2007-10" db="EMBL/GenBank/DDBJ databases">
        <title>Complete sequence of Desulfococcus oleovorans Hxd3.</title>
        <authorList>
            <consortium name="US DOE Joint Genome Institute"/>
            <person name="Copeland A."/>
            <person name="Lucas S."/>
            <person name="Lapidus A."/>
            <person name="Barry K."/>
            <person name="Glavina del Rio T."/>
            <person name="Dalin E."/>
            <person name="Tice H."/>
            <person name="Pitluck S."/>
            <person name="Kiss H."/>
            <person name="Brettin T."/>
            <person name="Bruce D."/>
            <person name="Detter J.C."/>
            <person name="Han C."/>
            <person name="Schmutz J."/>
            <person name="Larimer F."/>
            <person name="Land M."/>
            <person name="Hauser L."/>
            <person name="Kyrpides N."/>
            <person name="Kim E."/>
            <person name="Wawrik B."/>
            <person name="Richardson P."/>
        </authorList>
    </citation>
    <scope>NUCLEOTIDE SEQUENCE [LARGE SCALE GENOMIC DNA]</scope>
    <source>
        <strain evidence="3">DSM 6200 / JCM 39069 / Hxd3</strain>
    </source>
</reference>
<dbReference type="Proteomes" id="UP000008561">
    <property type="component" value="Chromosome"/>
</dbReference>
<gene>
    <name evidence="2" type="ordered locus">Dole_2519</name>
</gene>
<feature type="transmembrane region" description="Helical" evidence="1">
    <location>
        <begin position="106"/>
        <end position="132"/>
    </location>
</feature>
<feature type="transmembrane region" description="Helical" evidence="1">
    <location>
        <begin position="49"/>
        <end position="71"/>
    </location>
</feature>
<dbReference type="EMBL" id="CP000859">
    <property type="protein sequence ID" value="ABW68323.1"/>
    <property type="molecule type" value="Genomic_DNA"/>
</dbReference>
<evidence type="ECO:0000256" key="1">
    <source>
        <dbReference type="SAM" id="Phobius"/>
    </source>
</evidence>
<name>A8ZW89_DESOH</name>
<protein>
    <submittedName>
        <fullName evidence="2">Uncharacterized protein</fullName>
    </submittedName>
</protein>
<evidence type="ECO:0000313" key="3">
    <source>
        <dbReference type="Proteomes" id="UP000008561"/>
    </source>
</evidence>
<keyword evidence="1" id="KW-1133">Transmembrane helix</keyword>
<proteinExistence type="predicted"/>
<keyword evidence="3" id="KW-1185">Reference proteome</keyword>
<organism evidence="2 3">
    <name type="scientific">Desulfosudis oleivorans (strain DSM 6200 / JCM 39069 / Hxd3)</name>
    <name type="common">Desulfococcus oleovorans</name>
    <dbReference type="NCBI Taxonomy" id="96561"/>
    <lineage>
        <taxon>Bacteria</taxon>
        <taxon>Pseudomonadati</taxon>
        <taxon>Thermodesulfobacteriota</taxon>
        <taxon>Desulfobacteria</taxon>
        <taxon>Desulfobacterales</taxon>
        <taxon>Desulfosudaceae</taxon>
        <taxon>Desulfosudis</taxon>
    </lineage>
</organism>
<evidence type="ECO:0000313" key="2">
    <source>
        <dbReference type="EMBL" id="ABW68323.1"/>
    </source>
</evidence>
<dbReference type="OrthoDB" id="5998965at2"/>